<dbReference type="InterPro" id="IPR006016">
    <property type="entry name" value="UspA"/>
</dbReference>
<organism evidence="3 4">
    <name type="scientific">Ramlibacter algicola</name>
    <dbReference type="NCBI Taxonomy" id="2795217"/>
    <lineage>
        <taxon>Bacteria</taxon>
        <taxon>Pseudomonadati</taxon>
        <taxon>Pseudomonadota</taxon>
        <taxon>Betaproteobacteria</taxon>
        <taxon>Burkholderiales</taxon>
        <taxon>Comamonadaceae</taxon>
        <taxon>Ramlibacter</taxon>
    </lineage>
</organism>
<dbReference type="Pfam" id="PF00582">
    <property type="entry name" value="Usp"/>
    <property type="match status" value="1"/>
</dbReference>
<dbReference type="InterPro" id="IPR006015">
    <property type="entry name" value="Universal_stress_UspA"/>
</dbReference>
<evidence type="ECO:0000256" key="1">
    <source>
        <dbReference type="ARBA" id="ARBA00008791"/>
    </source>
</evidence>
<dbReference type="InterPro" id="IPR014729">
    <property type="entry name" value="Rossmann-like_a/b/a_fold"/>
</dbReference>
<dbReference type="AlphaFoldDB" id="A0A934Q2T4"/>
<dbReference type="RefSeq" id="WP_200788876.1">
    <property type="nucleotide sequence ID" value="NZ_JAEDAO010000001.1"/>
</dbReference>
<name>A0A934Q2T4_9BURK</name>
<evidence type="ECO:0000313" key="4">
    <source>
        <dbReference type="Proteomes" id="UP000617041"/>
    </source>
</evidence>
<accession>A0A934Q2T4</accession>
<dbReference type="PANTHER" id="PTHR46268">
    <property type="entry name" value="STRESS RESPONSE PROTEIN NHAX"/>
    <property type="match status" value="1"/>
</dbReference>
<evidence type="ECO:0000259" key="2">
    <source>
        <dbReference type="Pfam" id="PF00582"/>
    </source>
</evidence>
<gene>
    <name evidence="3" type="ORF">I8E28_15050</name>
</gene>
<dbReference type="PANTHER" id="PTHR46268:SF15">
    <property type="entry name" value="UNIVERSAL STRESS PROTEIN HP_0031"/>
    <property type="match status" value="1"/>
</dbReference>
<keyword evidence="4" id="KW-1185">Reference proteome</keyword>
<dbReference type="PRINTS" id="PR01438">
    <property type="entry name" value="UNVRSLSTRESS"/>
</dbReference>
<proteinExistence type="inferred from homology"/>
<feature type="domain" description="UspA" evidence="2">
    <location>
        <begin position="1"/>
        <end position="147"/>
    </location>
</feature>
<dbReference type="Gene3D" id="3.40.50.620">
    <property type="entry name" value="HUPs"/>
    <property type="match status" value="1"/>
</dbReference>
<dbReference type="EMBL" id="JAEDAO010000001">
    <property type="protein sequence ID" value="MBK0393916.1"/>
    <property type="molecule type" value="Genomic_DNA"/>
</dbReference>
<protein>
    <submittedName>
        <fullName evidence="3">Universal stress protein</fullName>
    </submittedName>
</protein>
<comment type="caution">
    <text evidence="3">The sequence shown here is derived from an EMBL/GenBank/DDBJ whole genome shotgun (WGS) entry which is preliminary data.</text>
</comment>
<comment type="similarity">
    <text evidence="1">Belongs to the universal stress protein A family.</text>
</comment>
<dbReference type="Proteomes" id="UP000617041">
    <property type="component" value="Unassembled WGS sequence"/>
</dbReference>
<evidence type="ECO:0000313" key="3">
    <source>
        <dbReference type="EMBL" id="MBK0393916.1"/>
    </source>
</evidence>
<sequence length="147" mass="15679">MYSRLLVTTDGSDLSAKALQAAIDLATAMRAELVVLHVVPLYPTSYFEGAIAYEHGEIARIERQWGEQGQALVDQAAAQADAAGVKARGVILRSDLVADSVIAAATKYECDLVVMASHGRRGIGRVLLGSETLHVLTHSTVPVLVLR</sequence>
<dbReference type="CDD" id="cd00293">
    <property type="entry name" value="USP-like"/>
    <property type="match status" value="1"/>
</dbReference>
<reference evidence="3" key="1">
    <citation type="submission" date="2020-12" db="EMBL/GenBank/DDBJ databases">
        <title>Ramlibacter sp. nov., isolated from a freshwater alga, Cryptomonas.</title>
        <authorList>
            <person name="Kim H.M."/>
            <person name="Jeon C.O."/>
        </authorList>
    </citation>
    <scope>NUCLEOTIDE SEQUENCE</scope>
    <source>
        <strain evidence="3">CrO1</strain>
    </source>
</reference>
<dbReference type="SUPFAM" id="SSF52402">
    <property type="entry name" value="Adenine nucleotide alpha hydrolases-like"/>
    <property type="match status" value="1"/>
</dbReference>